<dbReference type="InterPro" id="IPR006530">
    <property type="entry name" value="YD"/>
</dbReference>
<proteinExistence type="predicted"/>
<feature type="region of interest" description="Disordered" evidence="2">
    <location>
        <begin position="341"/>
        <end position="379"/>
    </location>
</feature>
<dbReference type="NCBIfam" id="TIGR03696">
    <property type="entry name" value="Rhs_assc_core"/>
    <property type="match status" value="1"/>
</dbReference>
<feature type="compositionally biased region" description="Polar residues" evidence="2">
    <location>
        <begin position="1"/>
        <end position="12"/>
    </location>
</feature>
<accession>A0A9X2K1K6</accession>
<evidence type="ECO:0000256" key="2">
    <source>
        <dbReference type="SAM" id="MobiDB-lite"/>
    </source>
</evidence>
<evidence type="ECO:0000256" key="1">
    <source>
        <dbReference type="ARBA" id="ARBA00022737"/>
    </source>
</evidence>
<dbReference type="InterPro" id="IPR022385">
    <property type="entry name" value="Rhs_assc_core"/>
</dbReference>
<feature type="compositionally biased region" description="Low complexity" evidence="2">
    <location>
        <begin position="13"/>
        <end position="28"/>
    </location>
</feature>
<dbReference type="Proteomes" id="UP001139648">
    <property type="component" value="Unassembled WGS sequence"/>
</dbReference>
<feature type="region of interest" description="Disordered" evidence="2">
    <location>
        <begin position="1565"/>
        <end position="1600"/>
    </location>
</feature>
<dbReference type="Pfam" id="PF05593">
    <property type="entry name" value="RHS_repeat"/>
    <property type="match status" value="2"/>
</dbReference>
<keyword evidence="5" id="KW-1185">Reference proteome</keyword>
<feature type="compositionally biased region" description="Low complexity" evidence="2">
    <location>
        <begin position="1568"/>
        <end position="1587"/>
    </location>
</feature>
<feature type="compositionally biased region" description="Low complexity" evidence="2">
    <location>
        <begin position="226"/>
        <end position="239"/>
    </location>
</feature>
<feature type="region of interest" description="Disordered" evidence="2">
    <location>
        <begin position="219"/>
        <end position="239"/>
    </location>
</feature>
<dbReference type="Pfam" id="PF25023">
    <property type="entry name" value="TEN_YD-shell"/>
    <property type="match status" value="1"/>
</dbReference>
<name>A0A9X2K1K6_9ACTN</name>
<comment type="caution">
    <text evidence="4">The sequence shown here is derived from an EMBL/GenBank/DDBJ whole genome shotgun (WGS) entry which is preliminary data.</text>
</comment>
<dbReference type="InterPro" id="IPR056823">
    <property type="entry name" value="TEN-like_YD-shell"/>
</dbReference>
<dbReference type="InterPro" id="IPR050708">
    <property type="entry name" value="T6SS_VgrG/RHS"/>
</dbReference>
<dbReference type="InterPro" id="IPR031325">
    <property type="entry name" value="RHS_repeat"/>
</dbReference>
<feature type="region of interest" description="Disordered" evidence="2">
    <location>
        <begin position="1"/>
        <end position="46"/>
    </location>
</feature>
<sequence length="2052" mass="218982">MRGDARSSSPSLPQQKAVPVKAVPVTAVGQGRAKKRDDAAAHRWKPSEVTWPKAGSAKVALRAEGAEELRAGDLPVRVAPAGGAARNLGAGAGATFDVSVADRARARQAGAEGALVSLRRTDSAGAGQPLNVTVDYSAYRNAFGGDFASRLRLVELPECAWSTPTARNCGTGKPLATRNDTEAGTLTAEVTPPAAANGIGGRAPAPATVLAVAAEAGGSSGTYKATTSQPSGSWSSGGSTGAFTWRHPISVPAVPGGLQPGISLDYSSQAVDGRTAASNNQPSWIGDGWDWQPGYIERRYKACDDDKDKAGATNTTRVGDLCWYTDNAVLSLNGKSTELVHESGKGWHPAEDSGDKVEKLTGASNGDQGTSGVDGAGEHWKITTTDGTQYFFGRNRLPGWSEHGSAADDPVTNSTWTVPVFGNQPGEPCHAASFASAWCRQAWRWQLDYVVDPRGNAIAYYWNQETNHYGRNFDENTGSSTNTSYVRGGYLDHIDYGLRSDAVYTGKAMGQVYFKVSERCLTGCSTFDEAHAANWPDTPQDRACASGTECKDQYSPSFWSRMRLTGITTKVLTAGAYKDVDSWTLAQDFPASGDGISTPMWLRSITRTGKAGGTAAMPPVTFSGEQMANRVDKTGDGLAPFVRLRLSEIITEAGGGIGVTYSPPGCTAASLPPTDAGNGTRCYPVKWAFEGSTASTDWFNSYVATEVVESDNLADTPDTSTKYAYVADAQWDRSTDAFLKPADRTYSVARGYGRVQTRKGAGAVPATLTETRYFRGTDGAAVPDSSGASVTDREQFAGMVREQATYHGDTGALVSATSFTPWRSAATATKVRKTSWDDGLPDLVAYRTGTQKEQTRTTVTGGERKTSLTRTFDGHGMVATVSETGDEARSGDEKCTTTTYNRNDTAWILSTVARVEMVAVACGSTVSRPADVIGDTRTYHDGATSLTTAPSKGLVTRTEQINGAGNGYDAVSTTAPGDYDIYGRALKITDVYGKSTTTAYKPATGEVATEVQVTNALGHRTTSVLDPLRNQPTSVTDANGRVTTSSYDPLGRVVKMWTPAHTAAAYPDLPSYTFGYEVRRDAPVVVTTKVLNHENVYRPSYVFYDGLMRQVGTQAPSPDGSGRLVNRILYDSRGLAWHDSGSFYATGAAEGVMVTGQELNYPAATESVYDRAGRVTAVISRKFGDETKRMTTTYAGDSTTVIPPSGGTAVRTVVDALGRKVRIDEYTDAGRATFQSTSYEYNRRGSLAKVKDASGATWTYEYDVRGRQVRSVDPDKGATVSAYDAGDRATDVTDARQVTLHTDYDALGRKTALKRGTALLATWEYDTATGGRGQLGTATRFDGPDAYSSKVTAYSTLYKPTAHEVTIPATTANGGLAGTYKWTTAYYRTGEVKWTKHPGIGGLPAEEQVETAYNPAGLPVTLYAGASATDALVSSTTYDHYGRDIRKQQGDFDSPLVTTNTYDEHTGLLNQAITDRDAAPQRVIDTGYGHDPAGNITKLVTGTGQDAARQVDTQCFTTDALRRITRAWTATDDCAAAPSGANVGGPDAYWTSYTYDAVGNRGTETQHATGTATGDTTRTYTAPPTGTHALPSVTTTGPSGAMTESYGYDEAGNTTKRSRSGNVQSLTWDAEGHLATTTEGARTTSYLYGTDGQRLIRRDSTGTTLYLPDGTEAKLTNGTVTGTRYYSFAGRTVAMRTAGKITFLLADHHGTTTTQIDAATQAVVHRRSHIFGAVRGTPPASWTGDKGFVGGTDDTDTGLVHLGAREYDPATARFISVDPLFEIDRPQTYSGYSYGANNPLAFSDPTGKGLACGGRYESCGSGVQTHADGSTSYRDSDGVSHATGGKPRSVCYSACNSGPGWTPIHSRLSYKSFKRMRAEDPAAWIFLSAHIDKDISQPEYDDDRMIVLGGPITEDQVNANAEYIRVVRKSTMREASMTHGFALAGGAETDSIAKLLGIKFKFEGSYKRDWGSSKTTEETTERRDTITATKANLGKIPVLMPVVQRETRTAVLRFSGNEIRNVAVKETVLTWSVRYIPAIPSYAKAIPCNCSG</sequence>
<protein>
    <submittedName>
        <fullName evidence="4">RHS repeat-associated protein</fullName>
    </submittedName>
</protein>
<dbReference type="EMBL" id="JAMZEB010000002">
    <property type="protein sequence ID" value="MCP2357412.1"/>
    <property type="molecule type" value="Genomic_DNA"/>
</dbReference>
<dbReference type="RefSeq" id="WP_253744540.1">
    <property type="nucleotide sequence ID" value="NZ_BAABKA010000015.1"/>
</dbReference>
<feature type="compositionally biased region" description="Basic and acidic residues" evidence="2">
    <location>
        <begin position="341"/>
        <end position="359"/>
    </location>
</feature>
<feature type="region of interest" description="Disordered" evidence="2">
    <location>
        <begin position="1824"/>
        <end position="1844"/>
    </location>
</feature>
<organism evidence="4 5">
    <name type="scientific">Nonomuraea thailandensis</name>
    <dbReference type="NCBI Taxonomy" id="1188745"/>
    <lineage>
        <taxon>Bacteria</taxon>
        <taxon>Bacillati</taxon>
        <taxon>Actinomycetota</taxon>
        <taxon>Actinomycetes</taxon>
        <taxon>Streptosporangiales</taxon>
        <taxon>Streptosporangiaceae</taxon>
        <taxon>Nonomuraea</taxon>
    </lineage>
</organism>
<feature type="domain" description="Teneurin-like YD-shell" evidence="3">
    <location>
        <begin position="1604"/>
        <end position="1799"/>
    </location>
</feature>
<evidence type="ECO:0000259" key="3">
    <source>
        <dbReference type="Pfam" id="PF25023"/>
    </source>
</evidence>
<dbReference type="PANTHER" id="PTHR32305">
    <property type="match status" value="1"/>
</dbReference>
<gene>
    <name evidence="4" type="ORF">HD597_004432</name>
</gene>
<reference evidence="4" key="1">
    <citation type="submission" date="2022-06" db="EMBL/GenBank/DDBJ databases">
        <title>Sequencing the genomes of 1000 actinobacteria strains.</title>
        <authorList>
            <person name="Klenk H.-P."/>
        </authorList>
    </citation>
    <scope>NUCLEOTIDE SEQUENCE</scope>
    <source>
        <strain evidence="4">DSM 46694</strain>
    </source>
</reference>
<evidence type="ECO:0000313" key="5">
    <source>
        <dbReference type="Proteomes" id="UP001139648"/>
    </source>
</evidence>
<evidence type="ECO:0000313" key="4">
    <source>
        <dbReference type="EMBL" id="MCP2357412.1"/>
    </source>
</evidence>
<dbReference type="PANTHER" id="PTHR32305:SF17">
    <property type="entry name" value="TRNA NUCLEASE WAPA"/>
    <property type="match status" value="1"/>
</dbReference>
<feature type="compositionally biased region" description="Polar residues" evidence="2">
    <location>
        <begin position="362"/>
        <end position="371"/>
    </location>
</feature>
<dbReference type="NCBIfam" id="TIGR01643">
    <property type="entry name" value="YD_repeat_2x"/>
    <property type="match status" value="2"/>
</dbReference>
<feature type="compositionally biased region" description="Polar residues" evidence="2">
    <location>
        <begin position="1824"/>
        <end position="1833"/>
    </location>
</feature>
<keyword evidence="1" id="KW-0677">Repeat</keyword>
<dbReference type="Gene3D" id="2.180.10.10">
    <property type="entry name" value="RHS repeat-associated core"/>
    <property type="match status" value="1"/>
</dbReference>